<dbReference type="AlphaFoldDB" id="A0A2G5D7P4"/>
<proteinExistence type="predicted"/>
<gene>
    <name evidence="1" type="ORF">AQUCO_02600179v1</name>
</gene>
<organism evidence="1 2">
    <name type="scientific">Aquilegia coerulea</name>
    <name type="common">Rocky mountain columbine</name>
    <dbReference type="NCBI Taxonomy" id="218851"/>
    <lineage>
        <taxon>Eukaryota</taxon>
        <taxon>Viridiplantae</taxon>
        <taxon>Streptophyta</taxon>
        <taxon>Embryophyta</taxon>
        <taxon>Tracheophyta</taxon>
        <taxon>Spermatophyta</taxon>
        <taxon>Magnoliopsida</taxon>
        <taxon>Ranunculales</taxon>
        <taxon>Ranunculaceae</taxon>
        <taxon>Thalictroideae</taxon>
        <taxon>Aquilegia</taxon>
    </lineage>
</organism>
<reference evidence="1 2" key="1">
    <citation type="submission" date="2017-09" db="EMBL/GenBank/DDBJ databases">
        <title>WGS assembly of Aquilegia coerulea Goldsmith.</title>
        <authorList>
            <person name="Hodges S."/>
            <person name="Kramer E."/>
            <person name="Nordborg M."/>
            <person name="Tomkins J."/>
            <person name="Borevitz J."/>
            <person name="Derieg N."/>
            <person name="Yan J."/>
            <person name="Mihaltcheva S."/>
            <person name="Hayes R.D."/>
            <person name="Rokhsar D."/>
        </authorList>
    </citation>
    <scope>NUCLEOTIDE SEQUENCE [LARGE SCALE GENOMIC DNA]</scope>
    <source>
        <strain evidence="2">cv. Goldsmith</strain>
    </source>
</reference>
<dbReference type="EMBL" id="KZ305043">
    <property type="protein sequence ID" value="PIA39545.1"/>
    <property type="molecule type" value="Genomic_DNA"/>
</dbReference>
<name>A0A2G5D7P4_AQUCA</name>
<keyword evidence="2" id="KW-1185">Reference proteome</keyword>
<evidence type="ECO:0000313" key="2">
    <source>
        <dbReference type="Proteomes" id="UP000230069"/>
    </source>
</evidence>
<evidence type="ECO:0000313" key="1">
    <source>
        <dbReference type="EMBL" id="PIA39545.1"/>
    </source>
</evidence>
<dbReference type="InParanoid" id="A0A2G5D7P4"/>
<accession>A0A2G5D7P4</accession>
<protein>
    <submittedName>
        <fullName evidence="1">Uncharacterized protein</fullName>
    </submittedName>
</protein>
<sequence length="81" mass="9127">MTRPSCPYSRLSRLRSIWSSLLQTSSRTRCTSTTLSNLCKQADATDTIRISSTDQSHAFTVTLHISSMRILGYRSIRLSSE</sequence>
<dbReference type="Proteomes" id="UP000230069">
    <property type="component" value="Unassembled WGS sequence"/>
</dbReference>